<keyword evidence="4 6" id="KW-0067">ATP-binding</keyword>
<dbReference type="Pfam" id="PF00005">
    <property type="entry name" value="ABC_tran"/>
    <property type="match status" value="2"/>
</dbReference>
<dbReference type="InterPro" id="IPR017871">
    <property type="entry name" value="ABC_transporter-like_CS"/>
</dbReference>
<dbReference type="InterPro" id="IPR003439">
    <property type="entry name" value="ABC_transporter-like_ATP-bd"/>
</dbReference>
<dbReference type="PROSITE" id="PS00211">
    <property type="entry name" value="ABC_TRANSPORTER_1"/>
    <property type="match status" value="2"/>
</dbReference>
<evidence type="ECO:0000256" key="3">
    <source>
        <dbReference type="ARBA" id="ARBA00022741"/>
    </source>
</evidence>
<keyword evidence="7" id="KW-1185">Reference proteome</keyword>
<evidence type="ECO:0000256" key="1">
    <source>
        <dbReference type="ARBA" id="ARBA00005417"/>
    </source>
</evidence>
<evidence type="ECO:0000259" key="5">
    <source>
        <dbReference type="PROSITE" id="PS50893"/>
    </source>
</evidence>
<comment type="similarity">
    <text evidence="1">Belongs to the ABC transporter superfamily.</text>
</comment>
<dbReference type="GO" id="GO:0016887">
    <property type="term" value="F:ATP hydrolysis activity"/>
    <property type="evidence" value="ECO:0007669"/>
    <property type="project" value="InterPro"/>
</dbReference>
<dbReference type="GO" id="GO:0005524">
    <property type="term" value="F:ATP binding"/>
    <property type="evidence" value="ECO:0007669"/>
    <property type="project" value="UniProtKB-KW"/>
</dbReference>
<dbReference type="PROSITE" id="PS50893">
    <property type="entry name" value="ABC_TRANSPORTER_2"/>
    <property type="match status" value="2"/>
</dbReference>
<reference evidence="6 7" key="1">
    <citation type="submission" date="2018-03" db="EMBL/GenBank/DDBJ databases">
        <title>Streptomyces dioscori sp. nov., a novel endophytic actinobacterium isolated from bulbil of Dioscorea bulbifera L.</title>
        <authorList>
            <person name="Zhikuan W."/>
        </authorList>
    </citation>
    <scope>NUCLEOTIDE SEQUENCE [LARGE SCALE GENOMIC DNA]</scope>
    <source>
        <strain evidence="6 7">A217</strain>
    </source>
</reference>
<dbReference type="EMBL" id="PYBJ01000008">
    <property type="protein sequence ID" value="PSM42738.1"/>
    <property type="molecule type" value="Genomic_DNA"/>
</dbReference>
<dbReference type="InterPro" id="IPR003593">
    <property type="entry name" value="AAA+_ATPase"/>
</dbReference>
<sequence length="582" mass="61744">MRDVSAEFTVPGRAPVPVLDGVSLDVEAGSIRAVVGESGSGKSTLGRVVTGTLPENGRVTAGEVVLGGRTLTGLSERQYRAVRGKEIGYIPQDALLGLNPLLPVGVQAAEPLRAHGVGSRAERRERVLDLFAKVGLRDPARLYGRHPHELSGGMCQRVLIAAAMSTRPRLLIADEPTTALDVTVQRTILDLLSELVESEDLGILLITHDLGVAAERADEIAVVKDGRIVRGGRTGEVIADPGDPYTEDLLRSSSLGFSGRQAAAHRLEYARTVPADSPVVVEAKEVGKTFTSRASRASRPFRAARSGPDTVTAVAGASFQVRRGTTLGIVGESGSGKTTLVRILAGLTPADSGTVEIDGEPVVHHRRGAGQAALYRKVQMVYQDPFASLNPRSTVRAILDEPLRGHRYGTAQERARRITELLEVTGLPAELADRYTAELSGGQRQRVAIARALAPRPDVVVLDEPVSALDVTVQRQILALLDSLQRELGLTYVFISHDLGVIAEVSDEIVVLQHGHIVERGPALGILTEPRTDYVKELLASIPGAAAPGPAAEARHDAAVLTPHDPAVLVGPGRSAATERTT</sequence>
<dbReference type="InterPro" id="IPR050319">
    <property type="entry name" value="ABC_transp_ATP-bind"/>
</dbReference>
<protein>
    <submittedName>
        <fullName evidence="6">Glutathione ABC transporter ATP-binding protein</fullName>
    </submittedName>
</protein>
<comment type="caution">
    <text evidence="6">The sequence shown here is derived from an EMBL/GenBank/DDBJ whole genome shotgun (WGS) entry which is preliminary data.</text>
</comment>
<dbReference type="GO" id="GO:0055085">
    <property type="term" value="P:transmembrane transport"/>
    <property type="evidence" value="ECO:0007669"/>
    <property type="project" value="UniProtKB-ARBA"/>
</dbReference>
<dbReference type="NCBIfam" id="NF008453">
    <property type="entry name" value="PRK11308.1"/>
    <property type="match status" value="2"/>
</dbReference>
<dbReference type="PANTHER" id="PTHR43776">
    <property type="entry name" value="TRANSPORT ATP-BINDING PROTEIN"/>
    <property type="match status" value="1"/>
</dbReference>
<feature type="domain" description="ABC transporter" evidence="5">
    <location>
        <begin position="1"/>
        <end position="250"/>
    </location>
</feature>
<dbReference type="PANTHER" id="PTHR43776:SF7">
    <property type="entry name" value="D,D-DIPEPTIDE TRANSPORT ATP-BINDING PROTEIN DDPF-RELATED"/>
    <property type="match status" value="1"/>
</dbReference>
<dbReference type="OrthoDB" id="4008250at2"/>
<feature type="domain" description="ABC transporter" evidence="5">
    <location>
        <begin position="281"/>
        <end position="539"/>
    </location>
</feature>
<dbReference type="CDD" id="cd03257">
    <property type="entry name" value="ABC_NikE_OppD_transporters"/>
    <property type="match status" value="2"/>
</dbReference>
<gene>
    <name evidence="6" type="ORF">C6Y14_14310</name>
</gene>
<dbReference type="Gene3D" id="3.40.50.300">
    <property type="entry name" value="P-loop containing nucleotide triphosphate hydrolases"/>
    <property type="match status" value="2"/>
</dbReference>
<evidence type="ECO:0000256" key="2">
    <source>
        <dbReference type="ARBA" id="ARBA00022448"/>
    </source>
</evidence>
<keyword evidence="2" id="KW-0813">Transport</keyword>
<dbReference type="SUPFAM" id="SSF52540">
    <property type="entry name" value="P-loop containing nucleoside triphosphate hydrolases"/>
    <property type="match status" value="2"/>
</dbReference>
<dbReference type="AlphaFoldDB" id="A0A2P8Q935"/>
<proteinExistence type="inferred from homology"/>
<name>A0A2P8Q935_9ACTN</name>
<evidence type="ECO:0000313" key="6">
    <source>
        <dbReference type="EMBL" id="PSM42738.1"/>
    </source>
</evidence>
<accession>A0A2P8Q935</accession>
<dbReference type="Proteomes" id="UP000240429">
    <property type="component" value="Unassembled WGS sequence"/>
</dbReference>
<evidence type="ECO:0000256" key="4">
    <source>
        <dbReference type="ARBA" id="ARBA00022840"/>
    </source>
</evidence>
<organism evidence="6 7">
    <name type="scientific">Streptomyces dioscori</name>
    <dbReference type="NCBI Taxonomy" id="2109333"/>
    <lineage>
        <taxon>Bacteria</taxon>
        <taxon>Bacillati</taxon>
        <taxon>Actinomycetota</taxon>
        <taxon>Actinomycetes</taxon>
        <taxon>Kitasatosporales</taxon>
        <taxon>Streptomycetaceae</taxon>
        <taxon>Streptomyces</taxon>
        <taxon>Streptomyces aurantiacus group</taxon>
    </lineage>
</organism>
<evidence type="ECO:0000313" key="7">
    <source>
        <dbReference type="Proteomes" id="UP000240429"/>
    </source>
</evidence>
<dbReference type="SMART" id="SM00382">
    <property type="entry name" value="AAA"/>
    <property type="match status" value="2"/>
</dbReference>
<keyword evidence="3" id="KW-0547">Nucleotide-binding</keyword>
<dbReference type="InterPro" id="IPR027417">
    <property type="entry name" value="P-loop_NTPase"/>
</dbReference>